<dbReference type="AlphaFoldDB" id="A0A0F6VZJ6"/>
<feature type="domain" description="Phospholipid/glycerol acyltransferase" evidence="1">
    <location>
        <begin position="47"/>
        <end position="167"/>
    </location>
</feature>
<dbReference type="GO" id="GO:0016746">
    <property type="term" value="F:acyltransferase activity"/>
    <property type="evidence" value="ECO:0007669"/>
    <property type="project" value="UniProtKB-KW"/>
</dbReference>
<protein>
    <submittedName>
        <fullName evidence="2">Putative acyltransferase</fullName>
    </submittedName>
</protein>
<dbReference type="KEGG" id="samy:DB32_000639"/>
<dbReference type="Pfam" id="PF01553">
    <property type="entry name" value="Acyltransferase"/>
    <property type="match status" value="1"/>
</dbReference>
<keyword evidence="2" id="KW-0012">Acyltransferase</keyword>
<organism evidence="2 3">
    <name type="scientific">Sandaracinus amylolyticus</name>
    <dbReference type="NCBI Taxonomy" id="927083"/>
    <lineage>
        <taxon>Bacteria</taxon>
        <taxon>Pseudomonadati</taxon>
        <taxon>Myxococcota</taxon>
        <taxon>Polyangia</taxon>
        <taxon>Polyangiales</taxon>
        <taxon>Sandaracinaceae</taxon>
        <taxon>Sandaracinus</taxon>
    </lineage>
</organism>
<proteinExistence type="predicted"/>
<keyword evidence="3" id="KW-1185">Reference proteome</keyword>
<evidence type="ECO:0000259" key="1">
    <source>
        <dbReference type="SMART" id="SM00563"/>
    </source>
</evidence>
<keyword evidence="2" id="KW-0808">Transferase</keyword>
<evidence type="ECO:0000313" key="2">
    <source>
        <dbReference type="EMBL" id="AKF03490.1"/>
    </source>
</evidence>
<evidence type="ECO:0000313" key="3">
    <source>
        <dbReference type="Proteomes" id="UP000034883"/>
    </source>
</evidence>
<dbReference type="PANTHER" id="PTHR22753:SF14">
    <property type="entry name" value="MONOACYLGLYCEROL_DIACYLGLYCEROL O-ACYLTRANSFERASE"/>
    <property type="match status" value="1"/>
</dbReference>
<dbReference type="GO" id="GO:0016020">
    <property type="term" value="C:membrane"/>
    <property type="evidence" value="ECO:0007669"/>
    <property type="project" value="TreeGrafter"/>
</dbReference>
<gene>
    <name evidence="2" type="ORF">DB32_000639</name>
</gene>
<dbReference type="EMBL" id="CP011125">
    <property type="protein sequence ID" value="AKF03490.1"/>
    <property type="molecule type" value="Genomic_DNA"/>
</dbReference>
<accession>A0A0F6VZJ6</accession>
<dbReference type="InterPro" id="IPR002123">
    <property type="entry name" value="Plipid/glycerol_acylTrfase"/>
</dbReference>
<dbReference type="STRING" id="927083.DB32_000639"/>
<sequence length="352" mass="39142">MRRYDVDSIDNRDRKAIERTLKVLEPVLERFFSPVIRGLDRVPSGPGLYVANHNGGVLFPDTYVLGAALYRHGGLEDLPYALAHDMAVRPPIANQILVPLGGVRASPENAHKLFEAGRKVLVYPGGDVEALRPFKDRDKIVFGERRGYLRLAIEEGVPLIPVVTAGAHAGLMVLDDGGRIARWLGIDRLLRVKVCPVVLSVPWGLTIGFPPPYVPVPTRMFMEVLEPMKLERSGSDAANDREYVDRCHRRVVGTMQAALTRLARERAADKRTRQLSKLDRVVDWMGLSPEQRDAIEELAVRSHVMPGREVERPAWTTLPAVDERAREVELDELESGEHVIGTGAQSVAVARV</sequence>
<reference evidence="2 3" key="1">
    <citation type="submission" date="2015-03" db="EMBL/GenBank/DDBJ databases">
        <title>Genome assembly of Sandaracinus amylolyticus DSM 53668.</title>
        <authorList>
            <person name="Sharma G."/>
            <person name="Subramanian S."/>
        </authorList>
    </citation>
    <scope>NUCLEOTIDE SEQUENCE [LARGE SCALE GENOMIC DNA]</scope>
    <source>
        <strain evidence="2 3">DSM 53668</strain>
    </source>
</reference>
<name>A0A0F6VZJ6_9BACT</name>
<dbReference type="SUPFAM" id="SSF69593">
    <property type="entry name" value="Glycerol-3-phosphate (1)-acyltransferase"/>
    <property type="match status" value="1"/>
</dbReference>
<dbReference type="SMART" id="SM00563">
    <property type="entry name" value="PlsC"/>
    <property type="match status" value="1"/>
</dbReference>
<dbReference type="Proteomes" id="UP000034883">
    <property type="component" value="Chromosome"/>
</dbReference>
<dbReference type="PANTHER" id="PTHR22753">
    <property type="entry name" value="TRANSMEMBRANE PROTEIN 68"/>
    <property type="match status" value="1"/>
</dbReference>